<dbReference type="OrthoDB" id="616263at2759"/>
<keyword evidence="2" id="KW-1185">Reference proteome</keyword>
<protein>
    <submittedName>
        <fullName evidence="1">Uncharacterized protein</fullName>
    </submittedName>
</protein>
<accession>A0A8X7C7K5</accession>
<evidence type="ECO:0000313" key="1">
    <source>
        <dbReference type="EMBL" id="GFY56342.1"/>
    </source>
</evidence>
<reference evidence="1" key="1">
    <citation type="submission" date="2020-08" db="EMBL/GenBank/DDBJ databases">
        <title>Multicomponent nature underlies the extraordinary mechanical properties of spider dragline silk.</title>
        <authorList>
            <person name="Kono N."/>
            <person name="Nakamura H."/>
            <person name="Mori M."/>
            <person name="Yoshida Y."/>
            <person name="Ohtoshi R."/>
            <person name="Malay A.D."/>
            <person name="Moran D.A.P."/>
            <person name="Tomita M."/>
            <person name="Numata K."/>
            <person name="Arakawa K."/>
        </authorList>
    </citation>
    <scope>NUCLEOTIDE SEQUENCE</scope>
</reference>
<dbReference type="Proteomes" id="UP000886998">
    <property type="component" value="Unassembled WGS sequence"/>
</dbReference>
<sequence>MLERNATGNKELYIAQLHHVKEAIRLKRPHRDHTLSRQCQAPCYSSRQSHTPKARMGGPSTCAVFSGPCTGELPSFPLPVEPYEGCYIRQCRGTYKVARELLQHQTERFLTECHPQIGRELVGNRSKQQLRIHN</sequence>
<gene>
    <name evidence="1" type="ORF">TNIN_93451</name>
</gene>
<comment type="caution">
    <text evidence="1">The sequence shown here is derived from an EMBL/GenBank/DDBJ whole genome shotgun (WGS) entry which is preliminary data.</text>
</comment>
<dbReference type="EMBL" id="BMAV01010915">
    <property type="protein sequence ID" value="GFY56342.1"/>
    <property type="molecule type" value="Genomic_DNA"/>
</dbReference>
<evidence type="ECO:0000313" key="2">
    <source>
        <dbReference type="Proteomes" id="UP000886998"/>
    </source>
</evidence>
<proteinExistence type="predicted"/>
<dbReference type="AlphaFoldDB" id="A0A8X7C7K5"/>
<organism evidence="1 2">
    <name type="scientific">Trichonephila inaurata madagascariensis</name>
    <dbReference type="NCBI Taxonomy" id="2747483"/>
    <lineage>
        <taxon>Eukaryota</taxon>
        <taxon>Metazoa</taxon>
        <taxon>Ecdysozoa</taxon>
        <taxon>Arthropoda</taxon>
        <taxon>Chelicerata</taxon>
        <taxon>Arachnida</taxon>
        <taxon>Araneae</taxon>
        <taxon>Araneomorphae</taxon>
        <taxon>Entelegynae</taxon>
        <taxon>Araneoidea</taxon>
        <taxon>Nephilidae</taxon>
        <taxon>Trichonephila</taxon>
        <taxon>Trichonephila inaurata</taxon>
    </lineage>
</organism>
<name>A0A8X7C7K5_9ARAC</name>